<proteinExistence type="predicted"/>
<gene>
    <name evidence="1" type="ORF">HannXRQ_Chr11g0327561</name>
</gene>
<protein>
    <submittedName>
        <fullName evidence="1">Uncharacterized protein</fullName>
    </submittedName>
</protein>
<dbReference type="EMBL" id="CM007900">
    <property type="protein sequence ID" value="OTG07190.1"/>
    <property type="molecule type" value="Genomic_DNA"/>
</dbReference>
<accession>A0A251T7R3</accession>
<dbReference type="Proteomes" id="UP000215914">
    <property type="component" value="Chromosome 11"/>
</dbReference>
<reference evidence="2" key="1">
    <citation type="journal article" date="2017" name="Nature">
        <title>The sunflower genome provides insights into oil metabolism, flowering and Asterid evolution.</title>
        <authorList>
            <person name="Badouin H."/>
            <person name="Gouzy J."/>
            <person name="Grassa C.J."/>
            <person name="Murat F."/>
            <person name="Staton S.E."/>
            <person name="Cottret L."/>
            <person name="Lelandais-Briere C."/>
            <person name="Owens G.L."/>
            <person name="Carrere S."/>
            <person name="Mayjonade B."/>
            <person name="Legrand L."/>
            <person name="Gill N."/>
            <person name="Kane N.C."/>
            <person name="Bowers J.E."/>
            <person name="Hubner S."/>
            <person name="Bellec A."/>
            <person name="Berard A."/>
            <person name="Berges H."/>
            <person name="Blanchet N."/>
            <person name="Boniface M.C."/>
            <person name="Brunel D."/>
            <person name="Catrice O."/>
            <person name="Chaidir N."/>
            <person name="Claudel C."/>
            <person name="Donnadieu C."/>
            <person name="Faraut T."/>
            <person name="Fievet G."/>
            <person name="Helmstetter N."/>
            <person name="King M."/>
            <person name="Knapp S.J."/>
            <person name="Lai Z."/>
            <person name="Le Paslier M.C."/>
            <person name="Lippi Y."/>
            <person name="Lorenzon L."/>
            <person name="Mandel J.R."/>
            <person name="Marage G."/>
            <person name="Marchand G."/>
            <person name="Marquand E."/>
            <person name="Bret-Mestries E."/>
            <person name="Morien E."/>
            <person name="Nambeesan S."/>
            <person name="Nguyen T."/>
            <person name="Pegot-Espagnet P."/>
            <person name="Pouilly N."/>
            <person name="Raftis F."/>
            <person name="Sallet E."/>
            <person name="Schiex T."/>
            <person name="Thomas J."/>
            <person name="Vandecasteele C."/>
            <person name="Vares D."/>
            <person name="Vear F."/>
            <person name="Vautrin S."/>
            <person name="Crespi M."/>
            <person name="Mangin B."/>
            <person name="Burke J.M."/>
            <person name="Salse J."/>
            <person name="Munos S."/>
            <person name="Vincourt P."/>
            <person name="Rieseberg L.H."/>
            <person name="Langlade N.B."/>
        </authorList>
    </citation>
    <scope>NUCLEOTIDE SEQUENCE [LARGE SCALE GENOMIC DNA]</scope>
    <source>
        <strain evidence="2">cv. SF193</strain>
    </source>
</reference>
<evidence type="ECO:0000313" key="2">
    <source>
        <dbReference type="Proteomes" id="UP000215914"/>
    </source>
</evidence>
<name>A0A251T7R3_HELAN</name>
<dbReference type="AlphaFoldDB" id="A0A251T7R3"/>
<evidence type="ECO:0000313" key="1">
    <source>
        <dbReference type="EMBL" id="OTG07190.1"/>
    </source>
</evidence>
<dbReference type="Gene3D" id="3.30.360.10">
    <property type="entry name" value="Dihydrodipicolinate Reductase, domain 2"/>
    <property type="match status" value="1"/>
</dbReference>
<organism evidence="1 2">
    <name type="scientific">Helianthus annuus</name>
    <name type="common">Common sunflower</name>
    <dbReference type="NCBI Taxonomy" id="4232"/>
    <lineage>
        <taxon>Eukaryota</taxon>
        <taxon>Viridiplantae</taxon>
        <taxon>Streptophyta</taxon>
        <taxon>Embryophyta</taxon>
        <taxon>Tracheophyta</taxon>
        <taxon>Spermatophyta</taxon>
        <taxon>Magnoliopsida</taxon>
        <taxon>eudicotyledons</taxon>
        <taxon>Gunneridae</taxon>
        <taxon>Pentapetalae</taxon>
        <taxon>asterids</taxon>
        <taxon>campanulids</taxon>
        <taxon>Asterales</taxon>
        <taxon>Asteraceae</taxon>
        <taxon>Asteroideae</taxon>
        <taxon>Heliantheae alliance</taxon>
        <taxon>Heliantheae</taxon>
        <taxon>Helianthus</taxon>
    </lineage>
</organism>
<keyword evidence="2" id="KW-1185">Reference proteome</keyword>
<dbReference type="InParanoid" id="A0A251T7R3"/>
<sequence>MMIGSSSSDGKMVIKLKIPKLSDEAVTEDEESSVILGYTDQDLVSTDFVGDNRLELFTLS</sequence>